<evidence type="ECO:0000256" key="10">
    <source>
        <dbReference type="SAM" id="Phobius"/>
    </source>
</evidence>
<keyword evidence="5 11" id="KW-0732">Signal</keyword>
<dbReference type="PANTHER" id="PTHR43108:SF8">
    <property type="entry name" value="SD21168P"/>
    <property type="match status" value="1"/>
</dbReference>
<protein>
    <recommendedName>
        <fullName evidence="17">N-acetylglucosamine-6-sulfatase</fullName>
    </recommendedName>
</protein>
<comment type="similarity">
    <text evidence="3">Belongs to the sulfatase family.</text>
</comment>
<gene>
    <name evidence="15" type="ORF">FSP39_003556</name>
</gene>
<feature type="transmembrane region" description="Helical" evidence="10">
    <location>
        <begin position="860"/>
        <end position="882"/>
    </location>
</feature>
<evidence type="ECO:0000256" key="2">
    <source>
        <dbReference type="ARBA" id="ARBA00004141"/>
    </source>
</evidence>
<keyword evidence="8 10" id="KW-0472">Membrane</keyword>
<dbReference type="GO" id="GO:0005539">
    <property type="term" value="F:glycosaminoglycan binding"/>
    <property type="evidence" value="ECO:0007669"/>
    <property type="project" value="TreeGrafter"/>
</dbReference>
<name>A0AA88YAC1_PINIB</name>
<evidence type="ECO:0000256" key="3">
    <source>
        <dbReference type="ARBA" id="ARBA00008779"/>
    </source>
</evidence>
<evidence type="ECO:0000256" key="7">
    <source>
        <dbReference type="ARBA" id="ARBA00022989"/>
    </source>
</evidence>
<dbReference type="SUPFAM" id="SSF53649">
    <property type="entry name" value="Alkaline phosphatase-like"/>
    <property type="match status" value="1"/>
</dbReference>
<dbReference type="InterPro" id="IPR017850">
    <property type="entry name" value="Alkaline_phosphatase_core_sf"/>
</dbReference>
<dbReference type="Gene3D" id="1.20.58.390">
    <property type="entry name" value="Neurotransmitter-gated ion-channel transmembrane domain"/>
    <property type="match status" value="1"/>
</dbReference>
<dbReference type="InterPro" id="IPR006202">
    <property type="entry name" value="Neur_chan_lig-bd"/>
</dbReference>
<feature type="chain" id="PRO_5041694630" description="N-acetylglucosamine-6-sulfatase" evidence="11">
    <location>
        <begin position="24"/>
        <end position="884"/>
    </location>
</feature>
<dbReference type="InterPro" id="IPR024607">
    <property type="entry name" value="Sulfatase_CS"/>
</dbReference>
<dbReference type="InterPro" id="IPR036719">
    <property type="entry name" value="Neuro-gated_channel_TM_sf"/>
</dbReference>
<organism evidence="15 16">
    <name type="scientific">Pinctada imbricata</name>
    <name type="common">Atlantic pearl-oyster</name>
    <name type="synonym">Pinctada martensii</name>
    <dbReference type="NCBI Taxonomy" id="66713"/>
    <lineage>
        <taxon>Eukaryota</taxon>
        <taxon>Metazoa</taxon>
        <taxon>Spiralia</taxon>
        <taxon>Lophotrochozoa</taxon>
        <taxon>Mollusca</taxon>
        <taxon>Bivalvia</taxon>
        <taxon>Autobranchia</taxon>
        <taxon>Pteriomorphia</taxon>
        <taxon>Pterioida</taxon>
        <taxon>Pterioidea</taxon>
        <taxon>Pteriidae</taxon>
        <taxon>Pinctada</taxon>
    </lineage>
</organism>
<evidence type="ECO:0000256" key="11">
    <source>
        <dbReference type="SAM" id="SignalP"/>
    </source>
</evidence>
<dbReference type="GO" id="GO:0005230">
    <property type="term" value="F:extracellular ligand-gated monoatomic ion channel activity"/>
    <property type="evidence" value="ECO:0007669"/>
    <property type="project" value="InterPro"/>
</dbReference>
<dbReference type="InterPro" id="IPR036734">
    <property type="entry name" value="Neur_chan_lig-bd_sf"/>
</dbReference>
<dbReference type="InterPro" id="IPR038050">
    <property type="entry name" value="Neuro_actylchol_rec"/>
</dbReference>
<dbReference type="InterPro" id="IPR006201">
    <property type="entry name" value="Neur_channel"/>
</dbReference>
<dbReference type="AlphaFoldDB" id="A0AA88YAC1"/>
<dbReference type="Pfam" id="PF02932">
    <property type="entry name" value="Neur_chan_memb"/>
    <property type="match status" value="1"/>
</dbReference>
<dbReference type="GO" id="GO:0004888">
    <property type="term" value="F:transmembrane signaling receptor activity"/>
    <property type="evidence" value="ECO:0007669"/>
    <property type="project" value="InterPro"/>
</dbReference>
<dbReference type="CDD" id="cd16147">
    <property type="entry name" value="G6S"/>
    <property type="match status" value="1"/>
</dbReference>
<keyword evidence="16" id="KW-1185">Reference proteome</keyword>
<dbReference type="InterPro" id="IPR006029">
    <property type="entry name" value="Neurotrans-gated_channel_TM"/>
</dbReference>
<evidence type="ECO:0000313" key="16">
    <source>
        <dbReference type="Proteomes" id="UP001186944"/>
    </source>
</evidence>
<keyword evidence="9" id="KW-0325">Glycoprotein</keyword>
<feature type="domain" description="Neurotransmitter-gated ion-channel transmembrane" evidence="14">
    <location>
        <begin position="714"/>
        <end position="803"/>
    </location>
</feature>
<dbReference type="GO" id="GO:0016020">
    <property type="term" value="C:membrane"/>
    <property type="evidence" value="ECO:0007669"/>
    <property type="project" value="UniProtKB-SubCell"/>
</dbReference>
<dbReference type="Proteomes" id="UP001186944">
    <property type="component" value="Unassembled WGS sequence"/>
</dbReference>
<dbReference type="SUPFAM" id="SSF90112">
    <property type="entry name" value="Neurotransmitter-gated ion-channel transmembrane pore"/>
    <property type="match status" value="1"/>
</dbReference>
<dbReference type="Gene3D" id="3.40.720.10">
    <property type="entry name" value="Alkaline Phosphatase, subunit A"/>
    <property type="match status" value="1"/>
</dbReference>
<dbReference type="InterPro" id="IPR000917">
    <property type="entry name" value="Sulfatase_N"/>
</dbReference>
<keyword evidence="6" id="KW-0378">Hydrolase</keyword>
<sequence length="884" mass="100248">MAALIVQGAFCLLLLICPQLSTAKLSHKPNIVFILTDDQDVELSGQTPIEKTRKLIGEQGITFDYMYVSAPLCCPSRSSILTGKFVHNHLAVNNSLEGGCSNSHWQNTQEPSAFPVYLKQQGYKTMFAGKYLNQYGTPKAGGVGHIPPGWDWWTGLVGNSKYYHYSISDNGTKVSHGGNYKTDYFTDVIHRKGMSFLDEQTSDSGPFFMMLSTPACHGPFTPAPQYANEFANKEAPRDGSYNVHAKDKHWLLQQTITPLPNDTVNMEDNVFRNRWRTLISVDDMVEDVMMTLQKKNLLNNTYVFFSSDNGFHLGQFSMPSDKRQLYEFDVRVPLMVRGPKVPSGIQSKVPVMNVDLAPTFIALTGQEPPPQMDGISLLPIIQPNIGPVPHWERDVLIEHQGEYHDTTPGCPKFLHQDMANCNNHCVCEDSRNNTYACMVNSNSQTFARTKYCQIYDDAKFEEYYDLVKDPYELVNGVSSLPTDELNKLRTQLTNLVKWTNFSTVEKLRSDLLTGYEPSLRPGTDQSIPLNISVGLSMTLLREFDEVTSSFSMIGYLNVKWIDHRLQWISSNYEGLTKMVLLQSDVWVPPILLVNPSHSFDLLGFSTDRVQVMQDGSVNWLPPDLFQFICEADVTHFPFDEQTCAMALRACGYSISDLNMQHASDRVSEASTLTENGIWEIIESSSSSYIDMDAQVMRFSIIIRRRPGFYIVNLVLPIMAMLVLQLFVFLLPVESGERIGYSITILLAISVFFSIITDFIPETVIPNLPIICYKLIVDFFLCTLITILAIMSLRCHNEEESKKIPLVLVLLTKKLRSLKNDTNRVEDIKQYDDSSKTTKDDVWDCEQSLTWKEVSLTIDKLSLYVFSVILFFENIVFLGILMFRI</sequence>
<comment type="subcellular location">
    <subcellularLocation>
        <location evidence="2">Membrane</location>
        <topology evidence="2">Multi-pass membrane protein</topology>
    </subcellularLocation>
</comment>
<dbReference type="CDD" id="cd18989">
    <property type="entry name" value="LGIC_ECD_cation"/>
    <property type="match status" value="1"/>
</dbReference>
<evidence type="ECO:0000256" key="9">
    <source>
        <dbReference type="ARBA" id="ARBA00023180"/>
    </source>
</evidence>
<dbReference type="EMBL" id="VSWD01000005">
    <property type="protein sequence ID" value="KAK3101434.1"/>
    <property type="molecule type" value="Genomic_DNA"/>
</dbReference>
<evidence type="ECO:0008006" key="17">
    <source>
        <dbReference type="Google" id="ProtNLM"/>
    </source>
</evidence>
<evidence type="ECO:0000259" key="12">
    <source>
        <dbReference type="Pfam" id="PF00884"/>
    </source>
</evidence>
<dbReference type="PROSITE" id="PS00523">
    <property type="entry name" value="SULFATASE_1"/>
    <property type="match status" value="1"/>
</dbReference>
<dbReference type="CDD" id="cd19051">
    <property type="entry name" value="LGIC_TM_cation"/>
    <property type="match status" value="1"/>
</dbReference>
<evidence type="ECO:0000256" key="8">
    <source>
        <dbReference type="ARBA" id="ARBA00023136"/>
    </source>
</evidence>
<dbReference type="Pfam" id="PF02931">
    <property type="entry name" value="Neur_chan_LBD"/>
    <property type="match status" value="1"/>
</dbReference>
<evidence type="ECO:0000259" key="14">
    <source>
        <dbReference type="Pfam" id="PF02932"/>
    </source>
</evidence>
<evidence type="ECO:0000256" key="6">
    <source>
        <dbReference type="ARBA" id="ARBA00022801"/>
    </source>
</evidence>
<dbReference type="FunFam" id="2.70.170.10:FF:000028">
    <property type="entry name" value="AcetylCholine Receptor"/>
    <property type="match status" value="1"/>
</dbReference>
<feature type="transmembrane region" description="Helical" evidence="10">
    <location>
        <begin position="738"/>
        <end position="755"/>
    </location>
</feature>
<evidence type="ECO:0000256" key="1">
    <source>
        <dbReference type="ARBA" id="ARBA00001913"/>
    </source>
</evidence>
<feature type="domain" description="Sulfatase N-terminal" evidence="12">
    <location>
        <begin position="29"/>
        <end position="365"/>
    </location>
</feature>
<proteinExistence type="inferred from homology"/>
<reference evidence="15" key="1">
    <citation type="submission" date="2019-08" db="EMBL/GenBank/DDBJ databases">
        <title>The improved chromosome-level genome for the pearl oyster Pinctada fucata martensii using PacBio sequencing and Hi-C.</title>
        <authorList>
            <person name="Zheng Z."/>
        </authorList>
    </citation>
    <scope>NUCLEOTIDE SEQUENCE</scope>
    <source>
        <strain evidence="15">ZZ-2019</strain>
        <tissue evidence="15">Adductor muscle</tissue>
    </source>
</reference>
<dbReference type="Pfam" id="PF00884">
    <property type="entry name" value="Sulfatase"/>
    <property type="match status" value="1"/>
</dbReference>
<evidence type="ECO:0000259" key="13">
    <source>
        <dbReference type="Pfam" id="PF02931"/>
    </source>
</evidence>
<evidence type="ECO:0000256" key="5">
    <source>
        <dbReference type="ARBA" id="ARBA00022729"/>
    </source>
</evidence>
<feature type="domain" description="Neurotransmitter-gated ion-channel ligand-binding" evidence="13">
    <location>
        <begin position="505"/>
        <end position="706"/>
    </location>
</feature>
<feature type="transmembrane region" description="Helical" evidence="10">
    <location>
        <begin position="767"/>
        <end position="792"/>
    </location>
</feature>
<comment type="caution">
    <text evidence="15">The sequence shown here is derived from an EMBL/GenBank/DDBJ whole genome shotgun (WGS) entry which is preliminary data.</text>
</comment>
<comment type="cofactor">
    <cofactor evidence="1">
        <name>Ca(2+)</name>
        <dbReference type="ChEBI" id="CHEBI:29108"/>
    </cofactor>
</comment>
<dbReference type="PANTHER" id="PTHR43108">
    <property type="entry name" value="N-ACETYLGLUCOSAMINE-6-SULFATASE FAMILY MEMBER"/>
    <property type="match status" value="1"/>
</dbReference>
<evidence type="ECO:0000313" key="15">
    <source>
        <dbReference type="EMBL" id="KAK3101434.1"/>
    </source>
</evidence>
<keyword evidence="4 10" id="KW-0812">Transmembrane</keyword>
<dbReference type="Gene3D" id="2.70.170.10">
    <property type="entry name" value="Neurotransmitter-gated ion-channel ligand-binding domain"/>
    <property type="match status" value="1"/>
</dbReference>
<feature type="signal peptide" evidence="11">
    <location>
        <begin position="1"/>
        <end position="23"/>
    </location>
</feature>
<dbReference type="PRINTS" id="PR00252">
    <property type="entry name" value="NRIONCHANNEL"/>
</dbReference>
<evidence type="ECO:0000256" key="4">
    <source>
        <dbReference type="ARBA" id="ARBA00022692"/>
    </source>
</evidence>
<dbReference type="GO" id="GO:0008449">
    <property type="term" value="F:N-acetylglucosamine-6-sulfatase activity"/>
    <property type="evidence" value="ECO:0007669"/>
    <property type="project" value="TreeGrafter"/>
</dbReference>
<accession>A0AA88YAC1</accession>
<dbReference type="PROSITE" id="PS00149">
    <property type="entry name" value="SULFATASE_2"/>
    <property type="match status" value="1"/>
</dbReference>
<dbReference type="SUPFAM" id="SSF63712">
    <property type="entry name" value="Nicotinic receptor ligand binding domain-like"/>
    <property type="match status" value="1"/>
</dbReference>
<keyword evidence="7 10" id="KW-1133">Transmembrane helix</keyword>
<feature type="transmembrane region" description="Helical" evidence="10">
    <location>
        <begin position="707"/>
        <end position="731"/>
    </location>
</feature>